<dbReference type="STRING" id="1003.SAMN04488541_104618"/>
<accession>A0A1I2JBX4</accession>
<dbReference type="PANTHER" id="PTHR37833:SF1">
    <property type="entry name" value="SIGNAL PEPTIDE PROTEIN"/>
    <property type="match status" value="1"/>
</dbReference>
<protein>
    <recommendedName>
        <fullName evidence="4">DUF1573 domain-containing protein</fullName>
    </recommendedName>
</protein>
<evidence type="ECO:0000313" key="2">
    <source>
        <dbReference type="EMBL" id="SFF51819.1"/>
    </source>
</evidence>
<name>A0A1I2JBX4_9BACT</name>
<organism evidence="2 3">
    <name type="scientific">Thermoflexibacter ruber</name>
    <dbReference type="NCBI Taxonomy" id="1003"/>
    <lineage>
        <taxon>Bacteria</taxon>
        <taxon>Pseudomonadati</taxon>
        <taxon>Bacteroidota</taxon>
        <taxon>Cytophagia</taxon>
        <taxon>Cytophagales</taxon>
        <taxon>Thermoflexibacteraceae</taxon>
        <taxon>Thermoflexibacter</taxon>
    </lineage>
</organism>
<dbReference type="Pfam" id="PF07610">
    <property type="entry name" value="DUF1573"/>
    <property type="match status" value="2"/>
</dbReference>
<evidence type="ECO:0000313" key="3">
    <source>
        <dbReference type="Proteomes" id="UP000199513"/>
    </source>
</evidence>
<dbReference type="AlphaFoldDB" id="A0A1I2JBX4"/>
<dbReference type="PANTHER" id="PTHR37833">
    <property type="entry name" value="LIPOPROTEIN-RELATED"/>
    <property type="match status" value="1"/>
</dbReference>
<keyword evidence="3" id="KW-1185">Reference proteome</keyword>
<evidence type="ECO:0000256" key="1">
    <source>
        <dbReference type="SAM" id="SignalP"/>
    </source>
</evidence>
<keyword evidence="1" id="KW-0732">Signal</keyword>
<reference evidence="3" key="1">
    <citation type="submission" date="2016-10" db="EMBL/GenBank/DDBJ databases">
        <authorList>
            <person name="Varghese N."/>
            <person name="Submissions S."/>
        </authorList>
    </citation>
    <scope>NUCLEOTIDE SEQUENCE [LARGE SCALE GENOMIC DNA]</scope>
    <source>
        <strain>GEY</strain>
        <strain evidence="3">DSM 9560</strain>
    </source>
</reference>
<gene>
    <name evidence="2" type="ORF">SAMN04488541_104618</name>
</gene>
<evidence type="ECO:0008006" key="4">
    <source>
        <dbReference type="Google" id="ProtNLM"/>
    </source>
</evidence>
<dbReference type="InterPro" id="IPR013783">
    <property type="entry name" value="Ig-like_fold"/>
</dbReference>
<feature type="chain" id="PRO_5011469814" description="DUF1573 domain-containing protein" evidence="1">
    <location>
        <begin position="26"/>
        <end position="371"/>
    </location>
</feature>
<dbReference type="Gene3D" id="2.60.40.10">
    <property type="entry name" value="Immunoglobulins"/>
    <property type="match status" value="3"/>
</dbReference>
<dbReference type="OrthoDB" id="1466304at2"/>
<dbReference type="RefSeq" id="WP_091549087.1">
    <property type="nucleotide sequence ID" value="NZ_FONY01000046.1"/>
</dbReference>
<sequence length="371" mass="42409">MRHFIRNCIFLILFYILHFPTHTQAQTTLLFENPTYNIGNVIKSEKAITHSFTFKNIGTKPIHILSVVPDCSCLTISYPQTPIQPNETGTITVSYLPYRAGAFEKGFVVNSDGNPRTQTLTLKGFISPNTNPANIFTHKNGRLYFRYKNLNFGSITNQSTVARKFEMYNPSNEDIYFTDRVIKPSHINVYFDSSHIIPAGKVGAIVLTYNPIVKNEVGFFQEEIIMFTADRDSVRMTIAIEVQGEQYTSTPAPMYVSPTTTVRKPTLRVSEIRQNLGNIYPDMIVITEFVIYNEGSLDLKIEKLETDEFCEVQDINNWQNMIIPPHQFRIIKVRFKQGKEIGKQQGKVTVYSNDIATPSQNIEFQANVIEY</sequence>
<dbReference type="EMBL" id="FONY01000046">
    <property type="protein sequence ID" value="SFF51819.1"/>
    <property type="molecule type" value="Genomic_DNA"/>
</dbReference>
<dbReference type="InterPro" id="IPR011467">
    <property type="entry name" value="DUF1573"/>
</dbReference>
<proteinExistence type="predicted"/>
<feature type="signal peptide" evidence="1">
    <location>
        <begin position="1"/>
        <end position="25"/>
    </location>
</feature>
<dbReference type="Proteomes" id="UP000199513">
    <property type="component" value="Unassembled WGS sequence"/>
</dbReference>